<accession>A0A5N7CNM8</accession>
<name>A0A5N7CNM8_PETAA</name>
<evidence type="ECO:0000256" key="1">
    <source>
        <dbReference type="SAM" id="MobiDB-lite"/>
    </source>
</evidence>
<feature type="compositionally biased region" description="Polar residues" evidence="1">
    <location>
        <begin position="59"/>
        <end position="93"/>
    </location>
</feature>
<dbReference type="EMBL" id="ML735219">
    <property type="protein sequence ID" value="KAE8395357.1"/>
    <property type="molecule type" value="Genomic_DNA"/>
</dbReference>
<keyword evidence="2" id="KW-0472">Membrane</keyword>
<keyword evidence="2" id="KW-0812">Transmembrane</keyword>
<proteinExistence type="predicted"/>
<dbReference type="AlphaFoldDB" id="A0A5N7CNM8"/>
<evidence type="ECO:0000313" key="3">
    <source>
        <dbReference type="EMBL" id="KAE8395357.1"/>
    </source>
</evidence>
<dbReference type="Proteomes" id="UP000326877">
    <property type="component" value="Unassembled WGS sequence"/>
</dbReference>
<feature type="region of interest" description="Disordered" evidence="1">
    <location>
        <begin position="45"/>
        <end position="111"/>
    </location>
</feature>
<gene>
    <name evidence="3" type="ORF">BDV23DRAFT_105473</name>
</gene>
<evidence type="ECO:0000256" key="2">
    <source>
        <dbReference type="SAM" id="Phobius"/>
    </source>
</evidence>
<organism evidence="3">
    <name type="scientific">Petromyces alliaceus</name>
    <name type="common">Aspergillus alliaceus</name>
    <dbReference type="NCBI Taxonomy" id="209559"/>
    <lineage>
        <taxon>Eukaryota</taxon>
        <taxon>Fungi</taxon>
        <taxon>Dikarya</taxon>
        <taxon>Ascomycota</taxon>
        <taxon>Pezizomycotina</taxon>
        <taxon>Eurotiomycetes</taxon>
        <taxon>Eurotiomycetidae</taxon>
        <taxon>Eurotiales</taxon>
        <taxon>Aspergillaceae</taxon>
        <taxon>Aspergillus</taxon>
        <taxon>Aspergillus subgen. Circumdati</taxon>
    </lineage>
</organism>
<sequence>MSAERLVPKTSLVVYFPMISVYLILVLTVTSSLGLQARYKAPALYKPSHEGNRRDSECGRTQNLAGDGRTANTGGRRTLKRTQTTPSPRSTAEVSGAHLIRESYPNGSRQR</sequence>
<reference evidence="3" key="1">
    <citation type="submission" date="2019-04" db="EMBL/GenBank/DDBJ databases">
        <title>Friends and foes A comparative genomics studyof 23 Aspergillus species from section Flavi.</title>
        <authorList>
            <consortium name="DOE Joint Genome Institute"/>
            <person name="Kjaerbolling I."/>
            <person name="Vesth T."/>
            <person name="Frisvad J.C."/>
            <person name="Nybo J.L."/>
            <person name="Theobald S."/>
            <person name="Kildgaard S."/>
            <person name="Isbrandt T."/>
            <person name="Kuo A."/>
            <person name="Sato A."/>
            <person name="Lyhne E.K."/>
            <person name="Kogle M.E."/>
            <person name="Wiebenga A."/>
            <person name="Kun R.S."/>
            <person name="Lubbers R.J."/>
            <person name="Makela M.R."/>
            <person name="Barry K."/>
            <person name="Chovatia M."/>
            <person name="Clum A."/>
            <person name="Daum C."/>
            <person name="Haridas S."/>
            <person name="He G."/>
            <person name="LaButti K."/>
            <person name="Lipzen A."/>
            <person name="Mondo S."/>
            <person name="Riley R."/>
            <person name="Salamov A."/>
            <person name="Simmons B.A."/>
            <person name="Magnuson J.K."/>
            <person name="Henrissat B."/>
            <person name="Mortensen U.H."/>
            <person name="Larsen T.O."/>
            <person name="Devries R.P."/>
            <person name="Grigoriev I.V."/>
            <person name="Machida M."/>
            <person name="Baker S.E."/>
            <person name="Andersen M.R."/>
        </authorList>
    </citation>
    <scope>NUCLEOTIDE SEQUENCE [LARGE SCALE GENOMIC DNA]</scope>
    <source>
        <strain evidence="3">IBT 14317</strain>
    </source>
</reference>
<feature type="compositionally biased region" description="Basic and acidic residues" evidence="1">
    <location>
        <begin position="47"/>
        <end position="58"/>
    </location>
</feature>
<protein>
    <submittedName>
        <fullName evidence="3">Uncharacterized protein</fullName>
    </submittedName>
</protein>
<feature type="transmembrane region" description="Helical" evidence="2">
    <location>
        <begin position="12"/>
        <end position="35"/>
    </location>
</feature>
<keyword evidence="2" id="KW-1133">Transmembrane helix</keyword>